<dbReference type="PIRSF" id="PIRSF000709">
    <property type="entry name" value="6PFK_2-Ptase"/>
    <property type="match status" value="1"/>
</dbReference>
<dbReference type="GO" id="GO:0005829">
    <property type="term" value="C:cytosol"/>
    <property type="evidence" value="ECO:0007669"/>
    <property type="project" value="TreeGrafter"/>
</dbReference>
<evidence type="ECO:0000256" key="1">
    <source>
        <dbReference type="ARBA" id="ARBA00008408"/>
    </source>
</evidence>
<sequence>MPKDLVHRCEPIIMQLEREDNVLVVTHQAISRCIFAYFMNQEINKIPYINIPLHTIIKLTPYAYGCHYETIPFDIEAVDTHYQYK</sequence>
<protein>
    <submittedName>
        <fullName evidence="2">Uncharacterized protein</fullName>
    </submittedName>
</protein>
<comment type="caution">
    <text evidence="2">The sequence shown here is derived from an EMBL/GenBank/DDBJ whole genome shotgun (WGS) entry which is preliminary data.</text>
</comment>
<gene>
    <name evidence="2" type="ORF">A3Q56_08536</name>
</gene>
<evidence type="ECO:0000313" key="3">
    <source>
        <dbReference type="Proteomes" id="UP000078046"/>
    </source>
</evidence>
<comment type="similarity">
    <text evidence="1">In the C-terminal section; belongs to the phosphoglycerate mutase family.</text>
</comment>
<dbReference type="AlphaFoldDB" id="A0A177AR72"/>
<proteinExistence type="inferred from homology"/>
<evidence type="ECO:0000313" key="2">
    <source>
        <dbReference type="EMBL" id="OAF63754.1"/>
    </source>
</evidence>
<keyword evidence="3" id="KW-1185">Reference proteome</keyword>
<organism evidence="2 3">
    <name type="scientific">Intoshia linei</name>
    <dbReference type="NCBI Taxonomy" id="1819745"/>
    <lineage>
        <taxon>Eukaryota</taxon>
        <taxon>Metazoa</taxon>
        <taxon>Spiralia</taxon>
        <taxon>Lophotrochozoa</taxon>
        <taxon>Mesozoa</taxon>
        <taxon>Orthonectida</taxon>
        <taxon>Rhopaluridae</taxon>
        <taxon>Intoshia</taxon>
    </lineage>
</organism>
<dbReference type="SUPFAM" id="SSF53254">
    <property type="entry name" value="Phosphoglycerate mutase-like"/>
    <property type="match status" value="1"/>
</dbReference>
<dbReference type="EMBL" id="LWCA01002648">
    <property type="protein sequence ID" value="OAF63754.1"/>
    <property type="molecule type" value="Genomic_DNA"/>
</dbReference>
<name>A0A177AR72_9BILA</name>
<dbReference type="GO" id="GO:0004331">
    <property type="term" value="F:fructose-2,6-bisphosphate 2-phosphatase activity"/>
    <property type="evidence" value="ECO:0007669"/>
    <property type="project" value="TreeGrafter"/>
</dbReference>
<dbReference type="Pfam" id="PF00300">
    <property type="entry name" value="His_Phos_1"/>
    <property type="match status" value="1"/>
</dbReference>
<dbReference type="Gene3D" id="3.40.50.1240">
    <property type="entry name" value="Phosphoglycerate mutase-like"/>
    <property type="match status" value="1"/>
</dbReference>
<dbReference type="InterPro" id="IPR003094">
    <property type="entry name" value="6Pfruct_kin"/>
</dbReference>
<reference evidence="2 3" key="1">
    <citation type="submission" date="2016-04" db="EMBL/GenBank/DDBJ databases">
        <title>The genome of Intoshia linei affirms orthonectids as highly simplified spiralians.</title>
        <authorList>
            <person name="Mikhailov K.V."/>
            <person name="Slusarev G.S."/>
            <person name="Nikitin M.A."/>
            <person name="Logacheva M.D."/>
            <person name="Penin A."/>
            <person name="Aleoshin V."/>
            <person name="Panchin Y.V."/>
        </authorList>
    </citation>
    <scope>NUCLEOTIDE SEQUENCE [LARGE SCALE GENOMIC DNA]</scope>
    <source>
        <strain evidence="2">Intl2013</strain>
        <tissue evidence="2">Whole animal</tissue>
    </source>
</reference>
<dbReference type="OrthoDB" id="267323at2759"/>
<dbReference type="PANTHER" id="PTHR10606">
    <property type="entry name" value="6-PHOSPHOFRUCTO-2-KINASE/FRUCTOSE-2,6-BISPHOSPHATASE"/>
    <property type="match status" value="1"/>
</dbReference>
<accession>A0A177AR72</accession>
<dbReference type="GO" id="GO:0003873">
    <property type="term" value="F:6-phosphofructo-2-kinase activity"/>
    <property type="evidence" value="ECO:0007669"/>
    <property type="project" value="TreeGrafter"/>
</dbReference>
<dbReference type="GO" id="GO:0005524">
    <property type="term" value="F:ATP binding"/>
    <property type="evidence" value="ECO:0007669"/>
    <property type="project" value="InterPro"/>
</dbReference>
<dbReference type="CDD" id="cd07067">
    <property type="entry name" value="HP_PGM_like"/>
    <property type="match status" value="1"/>
</dbReference>
<dbReference type="GO" id="GO:0006003">
    <property type="term" value="P:fructose 2,6-bisphosphate metabolic process"/>
    <property type="evidence" value="ECO:0007669"/>
    <property type="project" value="InterPro"/>
</dbReference>
<dbReference type="InterPro" id="IPR029033">
    <property type="entry name" value="His_PPase_superfam"/>
</dbReference>
<dbReference type="PANTHER" id="PTHR10606:SF44">
    <property type="entry name" value="6-PHOSPHOFRUCTO 2-KINASE_FRUCTOSE 2,6-BISPHOSPHATASE LONG FORM"/>
    <property type="match status" value="1"/>
</dbReference>
<dbReference type="InterPro" id="IPR013078">
    <property type="entry name" value="His_Pase_superF_clade-1"/>
</dbReference>
<dbReference type="Proteomes" id="UP000078046">
    <property type="component" value="Unassembled WGS sequence"/>
</dbReference>